<accession>A0ABQ8GP68</accession>
<dbReference type="Proteomes" id="UP000774617">
    <property type="component" value="Unassembled WGS sequence"/>
</dbReference>
<evidence type="ECO:0000259" key="5">
    <source>
        <dbReference type="Pfam" id="PF01055"/>
    </source>
</evidence>
<dbReference type="GO" id="GO:0016787">
    <property type="term" value="F:hydrolase activity"/>
    <property type="evidence" value="ECO:0007669"/>
    <property type="project" value="UniProtKB-KW"/>
</dbReference>
<dbReference type="PANTHER" id="PTHR22762:SF120">
    <property type="entry name" value="HETEROGLYCAN GLUCOSIDASE 1"/>
    <property type="match status" value="1"/>
</dbReference>
<dbReference type="PANTHER" id="PTHR22762">
    <property type="entry name" value="ALPHA-GLUCOSIDASE"/>
    <property type="match status" value="1"/>
</dbReference>
<dbReference type="SUPFAM" id="SSF51011">
    <property type="entry name" value="Glycosyl hydrolase domain"/>
    <property type="match status" value="1"/>
</dbReference>
<sequence length="1125" mass="127530">MPWAGQDKTYTSSDETHPKHRDPFRFIPADDFYEFFSGKHRPTSVTCKPEDQAVEDKTRNAACHNGRIFRFNDDTLMLIQFIRPLVWRIQFDPNRQKGSEYTDWNTKSLLEGRLSKMTRILDTAEEIVWDVEFDPTHVTHFILRSIIVSRGKRVPVVELWIQRNPFRITAIRRIKTRLTPEVSPYGDISVDILGPGRAIIWQTTENPLRHDGRATILSVEKKPQAKYMGFGGQGGKNLFKDNTYLNYFNFDNMRYNNIYAKGPEEAAEPLYHSEPFWIEINRHPSYMSQVATFIDNFSQVCLDVGKTDRSSFRIATRFNSFQAIFMAGNTIAEIIRLYTSLIGKPRLMPRYVLGNHQGCYGYDRQWKVEEVVRKYREYDIPLDGMHIDVDMQRGYRTFTIDRDRFPEPEKMFLELRKQGVRCSTNITPVINCIPDTSYVPLNEGLAENHFVLDKRDIDPSAPTCHDQRYMQYGNADLYFTNPNDVDRRPYPDEYDFEAHFNKSVPFHGGVSYGDGQGAPGHYPNLNNKRTREWWGKQYKDLFDAGLEFVWQDMTSPCIGDAYGDMKSWPFRLLLESDSWRGEQRRRRLSIPAPADKEELKTAIELWSLYSLNLHKATFKGLKRLESRKGKRNFIIGRGSFAGAQRYAGLWTGDNASTWEFLSVSISQVLSLGLSGMTMAGADVGGFELALGESKFADPELLIRWYCANSLLPWFRNHYSGRHEPFEDRPDQPRDCDKKLFQEPYKYEEYYRENRDSMPEKERAIFEAVLPVCRYYVHLRYSLLQVLYDAMFESTITGMPIARAMVITDALDASLLTANSAYASTQYLAGPSLLVAPSLSPSSSRDVYLPTTSSWYPLNLRPCTTASSSLGGVPLLPAVAGGTHLTYDCRISALPTQLPYACPTYVRSGAIIPQILVRASTPDRTFAPASSSPPSSVPSLQHQPPNPITIHVYPGPPNGEKGYTYHMYLDDGVSRASAPGATYFATLPVPVEEDAVAVGGLGRASAAYGDKEAGSEFRRVDVTQWISAAGEDGDAVGRRGRRRIEVGTGWDGYGDERVRRDVGDEYKVVVWHEEGTVMGEVSVQVEAGGCEAGRRERDEGARADVVWVPVDKEVKTTIVVTYGGSG</sequence>
<dbReference type="Gene3D" id="3.20.20.80">
    <property type="entry name" value="Glycosidases"/>
    <property type="match status" value="1"/>
</dbReference>
<evidence type="ECO:0000256" key="4">
    <source>
        <dbReference type="SAM" id="MobiDB-lite"/>
    </source>
</evidence>
<comment type="similarity">
    <text evidence="2">Belongs to the glycosyl hydrolase 31 family.</text>
</comment>
<dbReference type="Pfam" id="PF01055">
    <property type="entry name" value="Glyco_hydro_31_2nd"/>
    <property type="match status" value="1"/>
</dbReference>
<reference evidence="7 8" key="1">
    <citation type="journal article" date="2021" name="Nat. Commun.">
        <title>Genetic determinants of endophytism in the Arabidopsis root mycobiome.</title>
        <authorList>
            <person name="Mesny F."/>
            <person name="Miyauchi S."/>
            <person name="Thiergart T."/>
            <person name="Pickel B."/>
            <person name="Atanasova L."/>
            <person name="Karlsson M."/>
            <person name="Huettel B."/>
            <person name="Barry K.W."/>
            <person name="Haridas S."/>
            <person name="Chen C."/>
            <person name="Bauer D."/>
            <person name="Andreopoulos W."/>
            <person name="Pangilinan J."/>
            <person name="LaButti K."/>
            <person name="Riley R."/>
            <person name="Lipzen A."/>
            <person name="Clum A."/>
            <person name="Drula E."/>
            <person name="Henrissat B."/>
            <person name="Kohler A."/>
            <person name="Grigoriev I.V."/>
            <person name="Martin F.M."/>
            <person name="Hacquard S."/>
        </authorList>
    </citation>
    <scope>NUCLEOTIDE SEQUENCE [LARGE SCALE GENOMIC DNA]</scope>
    <source>
        <strain evidence="7 8">MPI-SDFR-AT-0080</strain>
    </source>
</reference>
<proteinExistence type="inferred from homology"/>
<dbReference type="Pfam" id="PF21365">
    <property type="entry name" value="Glyco_hydro_31_3rd"/>
    <property type="match status" value="1"/>
</dbReference>
<feature type="compositionally biased region" description="Low complexity" evidence="4">
    <location>
        <begin position="926"/>
        <end position="942"/>
    </location>
</feature>
<evidence type="ECO:0000259" key="6">
    <source>
        <dbReference type="Pfam" id="PF21365"/>
    </source>
</evidence>
<dbReference type="SUPFAM" id="SSF74650">
    <property type="entry name" value="Galactose mutarotase-like"/>
    <property type="match status" value="1"/>
</dbReference>
<feature type="domain" description="Glycoside hydrolase family 31 TIM barrel" evidence="5">
    <location>
        <begin position="345"/>
        <end position="788"/>
    </location>
</feature>
<feature type="region of interest" description="Disordered" evidence="4">
    <location>
        <begin position="1"/>
        <end position="23"/>
    </location>
</feature>
<dbReference type="Gene3D" id="2.60.40.1180">
    <property type="entry name" value="Golgi alpha-mannosidase II"/>
    <property type="match status" value="1"/>
</dbReference>
<dbReference type="CDD" id="cd14752">
    <property type="entry name" value="GH31_N"/>
    <property type="match status" value="1"/>
</dbReference>
<dbReference type="InterPro" id="IPR000322">
    <property type="entry name" value="Glyco_hydro_31_TIM"/>
</dbReference>
<keyword evidence="7" id="KW-0378">Hydrolase</keyword>
<dbReference type="EC" id="3.2.1.20" evidence="3"/>
<dbReference type="InterPro" id="IPR011013">
    <property type="entry name" value="Gal_mutarotase_sf_dom"/>
</dbReference>
<dbReference type="InterPro" id="IPR017853">
    <property type="entry name" value="GH"/>
</dbReference>
<feature type="region of interest" description="Disordered" evidence="4">
    <location>
        <begin position="922"/>
        <end position="944"/>
    </location>
</feature>
<keyword evidence="8" id="KW-1185">Reference proteome</keyword>
<evidence type="ECO:0000256" key="3">
    <source>
        <dbReference type="ARBA" id="ARBA00012741"/>
    </source>
</evidence>
<dbReference type="InterPro" id="IPR048395">
    <property type="entry name" value="Glyco_hydro_31_C"/>
</dbReference>
<organism evidence="7 8">
    <name type="scientific">Macrophomina phaseolina</name>
    <dbReference type="NCBI Taxonomy" id="35725"/>
    <lineage>
        <taxon>Eukaryota</taxon>
        <taxon>Fungi</taxon>
        <taxon>Dikarya</taxon>
        <taxon>Ascomycota</taxon>
        <taxon>Pezizomycotina</taxon>
        <taxon>Dothideomycetes</taxon>
        <taxon>Dothideomycetes incertae sedis</taxon>
        <taxon>Botryosphaeriales</taxon>
        <taxon>Botryosphaeriaceae</taxon>
        <taxon>Macrophomina</taxon>
    </lineage>
</organism>
<protein>
    <recommendedName>
        <fullName evidence="3">alpha-glucosidase</fullName>
        <ecNumber evidence="3">3.2.1.20</ecNumber>
    </recommendedName>
</protein>
<evidence type="ECO:0000313" key="7">
    <source>
        <dbReference type="EMBL" id="KAH7061557.1"/>
    </source>
</evidence>
<comment type="catalytic activity">
    <reaction evidence="1">
        <text>Hydrolysis of terminal, non-reducing (1-&gt;4)-linked alpha-D-glucose residues with release of alpha-D-glucose.</text>
        <dbReference type="EC" id="3.2.1.20"/>
    </reaction>
</comment>
<evidence type="ECO:0000256" key="1">
    <source>
        <dbReference type="ARBA" id="ARBA00001657"/>
    </source>
</evidence>
<evidence type="ECO:0000256" key="2">
    <source>
        <dbReference type="ARBA" id="ARBA00007806"/>
    </source>
</evidence>
<feature type="domain" description="Glycosyl hydrolase family 31 C-terminal" evidence="6">
    <location>
        <begin position="797"/>
        <end position="911"/>
    </location>
</feature>
<dbReference type="InterPro" id="IPR013780">
    <property type="entry name" value="Glyco_hydro_b"/>
</dbReference>
<evidence type="ECO:0000313" key="8">
    <source>
        <dbReference type="Proteomes" id="UP000774617"/>
    </source>
</evidence>
<feature type="compositionally biased region" description="Basic and acidic residues" evidence="4">
    <location>
        <begin position="14"/>
        <end position="23"/>
    </location>
</feature>
<dbReference type="SUPFAM" id="SSF51445">
    <property type="entry name" value="(Trans)glycosidases"/>
    <property type="match status" value="1"/>
</dbReference>
<dbReference type="EMBL" id="JAGTJR010000004">
    <property type="protein sequence ID" value="KAH7061557.1"/>
    <property type="molecule type" value="Genomic_DNA"/>
</dbReference>
<comment type="caution">
    <text evidence="7">The sequence shown here is derived from an EMBL/GenBank/DDBJ whole genome shotgun (WGS) entry which is preliminary data.</text>
</comment>
<gene>
    <name evidence="7" type="ORF">B0J12DRAFT_564565</name>
</gene>
<dbReference type="Gene3D" id="2.60.40.1760">
    <property type="entry name" value="glycosyl hydrolase (family 31)"/>
    <property type="match status" value="1"/>
</dbReference>
<name>A0ABQ8GP68_9PEZI</name>